<dbReference type="InterPro" id="IPR029016">
    <property type="entry name" value="GAF-like_dom_sf"/>
</dbReference>
<reference evidence="2 3" key="1">
    <citation type="journal article" date="2011" name="Stand. Genomic Sci.">
        <title>Complete genome sequence of Deinococcus maricopensis type strain (LB-34).</title>
        <authorList>
            <person name="Pukall R."/>
            <person name="Zeytun A."/>
            <person name="Lucas S."/>
            <person name="Lapidus A."/>
            <person name="Hammon N."/>
            <person name="Deshpande S."/>
            <person name="Nolan M."/>
            <person name="Cheng J.F."/>
            <person name="Pitluck S."/>
            <person name="Liolios K."/>
            <person name="Pagani I."/>
            <person name="Mikhailova N."/>
            <person name="Ivanova N."/>
            <person name="Mavromatis K."/>
            <person name="Pati A."/>
            <person name="Tapia R."/>
            <person name="Han C."/>
            <person name="Goodwin L."/>
            <person name="Chen A."/>
            <person name="Palaniappan K."/>
            <person name="Land M."/>
            <person name="Hauser L."/>
            <person name="Chang Y.J."/>
            <person name="Jeffries C.D."/>
            <person name="Brambilla E.M."/>
            <person name="Rohde M."/>
            <person name="Goker M."/>
            <person name="Detter J.C."/>
            <person name="Woyke T."/>
            <person name="Bristow J."/>
            <person name="Eisen J.A."/>
            <person name="Markowitz V."/>
            <person name="Hugenholtz P."/>
            <person name="Kyrpides N.C."/>
            <person name="Klenk H.P."/>
        </authorList>
    </citation>
    <scope>NUCLEOTIDE SEQUENCE [LARGE SCALE GENOMIC DNA]</scope>
    <source>
        <strain evidence="3">DSM 21211 / LMG 22137 / NRRL B-23946 / LB-34</strain>
    </source>
</reference>
<dbReference type="Gene3D" id="3.30.450.40">
    <property type="match status" value="2"/>
</dbReference>
<dbReference type="SMART" id="SM00065">
    <property type="entry name" value="GAF"/>
    <property type="match status" value="1"/>
</dbReference>
<organism evidence="2 3">
    <name type="scientific">Deinococcus maricopensis (strain DSM 21211 / LMG 22137 / NRRL B-23946 / LB-34)</name>
    <dbReference type="NCBI Taxonomy" id="709986"/>
    <lineage>
        <taxon>Bacteria</taxon>
        <taxon>Thermotogati</taxon>
        <taxon>Deinococcota</taxon>
        <taxon>Deinococci</taxon>
        <taxon>Deinococcales</taxon>
        <taxon>Deinococcaceae</taxon>
        <taxon>Deinococcus</taxon>
    </lineage>
</organism>
<dbReference type="eggNOG" id="COG2199">
    <property type="taxonomic scope" value="Bacteria"/>
</dbReference>
<proteinExistence type="predicted"/>
<dbReference type="KEGG" id="dmr:Deima_0398"/>
<evidence type="ECO:0000259" key="1">
    <source>
        <dbReference type="SMART" id="SM00065"/>
    </source>
</evidence>
<dbReference type="OrthoDB" id="52597at2"/>
<dbReference type="InterPro" id="IPR003018">
    <property type="entry name" value="GAF"/>
</dbReference>
<name>E8U4R9_DEIML</name>
<dbReference type="Proteomes" id="UP000008635">
    <property type="component" value="Chromosome"/>
</dbReference>
<accession>E8U4R9</accession>
<dbReference type="SUPFAM" id="SSF55781">
    <property type="entry name" value="GAF domain-like"/>
    <property type="match status" value="2"/>
</dbReference>
<dbReference type="STRING" id="709986.Deima_0398"/>
<gene>
    <name evidence="2" type="ordered locus">Deima_0398</name>
</gene>
<dbReference type="PANTHER" id="PTHR43102">
    <property type="entry name" value="SLR1143 PROTEIN"/>
    <property type="match status" value="1"/>
</dbReference>
<protein>
    <submittedName>
        <fullName evidence="2">GAF domain protein</fullName>
    </submittedName>
</protein>
<dbReference type="eggNOG" id="COG2203">
    <property type="taxonomic scope" value="Bacteria"/>
</dbReference>
<keyword evidence="3" id="KW-1185">Reference proteome</keyword>
<sequence length="356" mass="38638">MIAAPFPQDEYARLLDLARYDVLDSAPEGSFDRITTLAAQLFNVPVALINFIDQDRQWSKSCYGVDASAAPRALSPCAWTILSDEPTVVLDAGADPRFSDNPLMNGDPRIHLYAGAPLTTPAGHRIGTLCVLDVRPREFGAQEVQALQDLAAIVQDELELRVRNAELQRQVGAQAQVVRELRRTVSHAQTLEAVATLLDTPLTAEEATRAAAGLVGQAIQADWTGLAVFEGQVVRAVTAYHRPDLNPALLARIERLEETPGGVTRHLQSVQRAYYVDDYALHPQAMPEMIQEGLMAAAWVPVGEAGSARLLLVTMRTAGSRLSGWSASDRALLETAARTMRLALTQRATGEPRSSS</sequence>
<dbReference type="HOGENOM" id="CLU_000445_11_32_0"/>
<dbReference type="AlphaFoldDB" id="E8U4R9"/>
<feature type="domain" description="GAF" evidence="1">
    <location>
        <begin position="26"/>
        <end position="168"/>
    </location>
</feature>
<evidence type="ECO:0000313" key="2">
    <source>
        <dbReference type="EMBL" id="ADV66058.1"/>
    </source>
</evidence>
<dbReference type="Pfam" id="PF13185">
    <property type="entry name" value="GAF_2"/>
    <property type="match status" value="1"/>
</dbReference>
<dbReference type="EMBL" id="CP002454">
    <property type="protein sequence ID" value="ADV66058.1"/>
    <property type="molecule type" value="Genomic_DNA"/>
</dbReference>
<reference evidence="3" key="2">
    <citation type="submission" date="2011-01" db="EMBL/GenBank/DDBJ databases">
        <title>The complete genome of Deinococcus maricopensis DSM 21211.</title>
        <authorList>
            <consortium name="US DOE Joint Genome Institute (JGI-PGF)"/>
            <person name="Lucas S."/>
            <person name="Copeland A."/>
            <person name="Lapidus A."/>
            <person name="Goodwin L."/>
            <person name="Pitluck S."/>
            <person name="Kyrpides N."/>
            <person name="Mavromatis K."/>
            <person name="Pagani I."/>
            <person name="Ivanova N."/>
            <person name="Ovchinnikova G."/>
            <person name="Zeytun A."/>
            <person name="Detter J.C."/>
            <person name="Han C."/>
            <person name="Land M."/>
            <person name="Hauser L."/>
            <person name="Markowitz V."/>
            <person name="Cheng J.-F."/>
            <person name="Hugenholtz P."/>
            <person name="Woyke T."/>
            <person name="Wu D."/>
            <person name="Pukall R."/>
            <person name="Gehrich-Schroeter G."/>
            <person name="Brambilla E."/>
            <person name="Klenk H.-P."/>
            <person name="Eisen J.A."/>
        </authorList>
    </citation>
    <scope>NUCLEOTIDE SEQUENCE [LARGE SCALE GENOMIC DNA]</scope>
    <source>
        <strain evidence="3">DSM 21211 / LMG 22137 / NRRL B-23946 / LB-34</strain>
    </source>
</reference>
<evidence type="ECO:0000313" key="3">
    <source>
        <dbReference type="Proteomes" id="UP000008635"/>
    </source>
</evidence>
<dbReference type="RefSeq" id="WP_013555563.1">
    <property type="nucleotide sequence ID" value="NC_014958.1"/>
</dbReference>
<dbReference type="PANTHER" id="PTHR43102:SF2">
    <property type="entry name" value="GAF DOMAIN-CONTAINING PROTEIN"/>
    <property type="match status" value="1"/>
</dbReference>